<keyword evidence="4 5" id="KW-0472">Membrane</keyword>
<evidence type="ECO:0000256" key="2">
    <source>
        <dbReference type="ARBA" id="ARBA00022692"/>
    </source>
</evidence>
<dbReference type="Proteomes" id="UP001501570">
    <property type="component" value="Unassembled WGS sequence"/>
</dbReference>
<dbReference type="InterPro" id="IPR050367">
    <property type="entry name" value="APC_superfamily"/>
</dbReference>
<organism evidence="7 8">
    <name type="scientific">Rugosimonospora acidiphila</name>
    <dbReference type="NCBI Taxonomy" id="556531"/>
    <lineage>
        <taxon>Bacteria</taxon>
        <taxon>Bacillati</taxon>
        <taxon>Actinomycetota</taxon>
        <taxon>Actinomycetes</taxon>
        <taxon>Micromonosporales</taxon>
        <taxon>Micromonosporaceae</taxon>
        <taxon>Rugosimonospora</taxon>
    </lineage>
</organism>
<feature type="transmembrane region" description="Helical" evidence="5">
    <location>
        <begin position="302"/>
        <end position="324"/>
    </location>
</feature>
<dbReference type="PIRSF" id="PIRSF006060">
    <property type="entry name" value="AA_transporter"/>
    <property type="match status" value="1"/>
</dbReference>
<comment type="caution">
    <text evidence="7">The sequence shown here is derived from an EMBL/GenBank/DDBJ whole genome shotgun (WGS) entry which is preliminary data.</text>
</comment>
<dbReference type="InterPro" id="IPR004841">
    <property type="entry name" value="AA-permease/SLC12A_dom"/>
</dbReference>
<feature type="transmembrane region" description="Helical" evidence="5">
    <location>
        <begin position="139"/>
        <end position="158"/>
    </location>
</feature>
<gene>
    <name evidence="7" type="ORF">GCM10023322_79420</name>
</gene>
<dbReference type="EMBL" id="BAABJQ010000045">
    <property type="protein sequence ID" value="GAA5200785.1"/>
    <property type="molecule type" value="Genomic_DNA"/>
</dbReference>
<dbReference type="Pfam" id="PF00324">
    <property type="entry name" value="AA_permease"/>
    <property type="match status" value="1"/>
</dbReference>
<feature type="transmembrane region" description="Helical" evidence="5">
    <location>
        <begin position="57"/>
        <end position="78"/>
    </location>
</feature>
<evidence type="ECO:0000313" key="8">
    <source>
        <dbReference type="Proteomes" id="UP001501570"/>
    </source>
</evidence>
<evidence type="ECO:0000256" key="4">
    <source>
        <dbReference type="ARBA" id="ARBA00023136"/>
    </source>
</evidence>
<dbReference type="PANTHER" id="PTHR42770:SF16">
    <property type="entry name" value="AMINO ACID PERMEASE"/>
    <property type="match status" value="1"/>
</dbReference>
<dbReference type="RefSeq" id="WP_345638683.1">
    <property type="nucleotide sequence ID" value="NZ_BAABJQ010000045.1"/>
</dbReference>
<evidence type="ECO:0000256" key="3">
    <source>
        <dbReference type="ARBA" id="ARBA00022989"/>
    </source>
</evidence>
<comment type="subcellular location">
    <subcellularLocation>
        <location evidence="1">Membrane</location>
        <topology evidence="1">Multi-pass membrane protein</topology>
    </subcellularLocation>
</comment>
<accession>A0ABP9SQF9</accession>
<evidence type="ECO:0000256" key="1">
    <source>
        <dbReference type="ARBA" id="ARBA00004141"/>
    </source>
</evidence>
<dbReference type="Gene3D" id="1.20.1740.10">
    <property type="entry name" value="Amino acid/polyamine transporter I"/>
    <property type="match status" value="1"/>
</dbReference>
<keyword evidence="3 5" id="KW-1133">Transmembrane helix</keyword>
<feature type="transmembrane region" description="Helical" evidence="5">
    <location>
        <begin position="345"/>
        <end position="369"/>
    </location>
</feature>
<name>A0ABP9SQF9_9ACTN</name>
<feature type="transmembrane region" description="Helical" evidence="5">
    <location>
        <begin position="27"/>
        <end position="51"/>
    </location>
</feature>
<evidence type="ECO:0000313" key="7">
    <source>
        <dbReference type="EMBL" id="GAA5200785.1"/>
    </source>
</evidence>
<feature type="transmembrane region" description="Helical" evidence="5">
    <location>
        <begin position="242"/>
        <end position="262"/>
    </location>
</feature>
<feature type="transmembrane region" description="Helical" evidence="5">
    <location>
        <begin position="411"/>
        <end position="432"/>
    </location>
</feature>
<evidence type="ECO:0000256" key="5">
    <source>
        <dbReference type="SAM" id="Phobius"/>
    </source>
</evidence>
<feature type="transmembrane region" description="Helical" evidence="5">
    <location>
        <begin position="375"/>
        <end position="399"/>
    </location>
</feature>
<protein>
    <submittedName>
        <fullName evidence="7">APC family permease</fullName>
    </submittedName>
</protein>
<feature type="transmembrane region" description="Helical" evidence="5">
    <location>
        <begin position="204"/>
        <end position="230"/>
    </location>
</feature>
<keyword evidence="2 5" id="KW-0812">Transmembrane</keyword>
<sequence length="506" mass="52656">MSASRSGTRPSRVSTTLAGDRLNFPHVVGFVITAAAPLTVVAGVVSTGWAVTNIQGSPLAFLIVAVALALFCVGYLAVARRVRNAGAFSAYIARGLGKPLGVAGSFVAVAAYGMMQTATYGAIGPTAAALIHDKTGLSLPWWLTALAAWMLVAVMGITRVEVTSRVLAVALVAEVLLVVAYDLVDLAHPAQGRLTFTTLAPHSLTGGGLGVALAIAVTGFIGFEAAAVFSEESRNPNWTVPVATYLSLTMMALLYAGSAWAMSVTIGPTHLHAAAQTQGTNLPFSIVAARLGGTLVIDLGQVLFLTSLLAAALSYHSTVARYLFALGRERVLPELLGRTGVRTMAPTYASLTQTTVGLAVISAYAISGADPVVTLFYWFGTIGGFGVLLLITGTSLAIIQFLHRRPLGETVWQRVIAPSLACAGLLTIVWLISRNLAGLLGVPADSPLRYAFPAGFALLAVAGVTWALVLRRTRPPIYAAIGLGTLAYGLPTDYTSPTLASRSSHQ</sequence>
<feature type="transmembrane region" description="Helical" evidence="5">
    <location>
        <begin position="165"/>
        <end position="184"/>
    </location>
</feature>
<feature type="domain" description="Amino acid permease/ SLC12A" evidence="6">
    <location>
        <begin position="45"/>
        <end position="401"/>
    </location>
</feature>
<keyword evidence="8" id="KW-1185">Reference proteome</keyword>
<evidence type="ECO:0000259" key="6">
    <source>
        <dbReference type="Pfam" id="PF00324"/>
    </source>
</evidence>
<feature type="transmembrane region" description="Helical" evidence="5">
    <location>
        <begin position="99"/>
        <end position="119"/>
    </location>
</feature>
<dbReference type="PANTHER" id="PTHR42770">
    <property type="entry name" value="AMINO ACID TRANSPORTER-RELATED"/>
    <property type="match status" value="1"/>
</dbReference>
<feature type="transmembrane region" description="Helical" evidence="5">
    <location>
        <begin position="452"/>
        <end position="470"/>
    </location>
</feature>
<reference evidence="8" key="1">
    <citation type="journal article" date="2019" name="Int. J. Syst. Evol. Microbiol.">
        <title>The Global Catalogue of Microorganisms (GCM) 10K type strain sequencing project: providing services to taxonomists for standard genome sequencing and annotation.</title>
        <authorList>
            <consortium name="The Broad Institute Genomics Platform"/>
            <consortium name="The Broad Institute Genome Sequencing Center for Infectious Disease"/>
            <person name="Wu L."/>
            <person name="Ma J."/>
        </authorList>
    </citation>
    <scope>NUCLEOTIDE SEQUENCE [LARGE SCALE GENOMIC DNA]</scope>
    <source>
        <strain evidence="8">JCM 18304</strain>
    </source>
</reference>
<proteinExistence type="predicted"/>